<evidence type="ECO:0000256" key="2">
    <source>
        <dbReference type="SAM" id="Phobius"/>
    </source>
</evidence>
<evidence type="ECO:0000313" key="5">
    <source>
        <dbReference type="Proteomes" id="UP001149165"/>
    </source>
</evidence>
<keyword evidence="5" id="KW-1185">Reference proteome</keyword>
<feature type="domain" description="Saccharopine dehydrogenase NADP binding" evidence="3">
    <location>
        <begin position="10"/>
        <end position="139"/>
    </location>
</feature>
<feature type="transmembrane region" description="Helical" evidence="2">
    <location>
        <begin position="281"/>
        <end position="300"/>
    </location>
</feature>
<dbReference type="OrthoDB" id="10268090at2759"/>
<dbReference type="GO" id="GO:0005739">
    <property type="term" value="C:mitochondrion"/>
    <property type="evidence" value="ECO:0007669"/>
    <property type="project" value="TreeGrafter"/>
</dbReference>
<dbReference type="InterPro" id="IPR051276">
    <property type="entry name" value="Saccharopine_DH-like_oxidrdct"/>
</dbReference>
<dbReference type="InterPro" id="IPR005097">
    <property type="entry name" value="Sacchrp_dh_NADP-bd"/>
</dbReference>
<dbReference type="SUPFAM" id="SSF51735">
    <property type="entry name" value="NAD(P)-binding Rossmann-fold domains"/>
    <property type="match status" value="1"/>
</dbReference>
<keyword evidence="2" id="KW-0472">Membrane</keyword>
<dbReference type="AlphaFoldDB" id="A0A9W9EKJ7"/>
<proteinExistence type="inferred from homology"/>
<accession>A0A9W9EKJ7</accession>
<organism evidence="4 5">
    <name type="scientific">Penicillium angulare</name>
    <dbReference type="NCBI Taxonomy" id="116970"/>
    <lineage>
        <taxon>Eukaryota</taxon>
        <taxon>Fungi</taxon>
        <taxon>Dikarya</taxon>
        <taxon>Ascomycota</taxon>
        <taxon>Pezizomycotina</taxon>
        <taxon>Eurotiomycetes</taxon>
        <taxon>Eurotiomycetidae</taxon>
        <taxon>Eurotiales</taxon>
        <taxon>Aspergillaceae</taxon>
        <taxon>Penicillium</taxon>
    </lineage>
</organism>
<dbReference type="Gene3D" id="3.40.50.720">
    <property type="entry name" value="NAD(P)-binding Rossmann-like Domain"/>
    <property type="match status" value="1"/>
</dbReference>
<dbReference type="GO" id="GO:0005886">
    <property type="term" value="C:plasma membrane"/>
    <property type="evidence" value="ECO:0007669"/>
    <property type="project" value="TreeGrafter"/>
</dbReference>
<protein>
    <recommendedName>
        <fullName evidence="3">Saccharopine dehydrogenase NADP binding domain-containing protein</fullName>
    </recommendedName>
</protein>
<name>A0A9W9EKJ7_9EURO</name>
<sequence length="414" mass="45508">MASSREYELVLLGVTGYTGRLCAEHIVKNHTTDLKWAVAGRSVNKIEGIVQELKSLNSDRRTPDVLPLQLNTDELNELAQKTRLIINCIGPYHLYSTPIVEACAKNGTHYVDVTGETPWIKLIIEKYHETAKANGAIIIPSVGMESAPPDILAWALVKRIREDLSSQTREIQSCIKEIKSSGASGGTLNTILSIYDWLPISDLVKSFGPFALTGFGPLKHVPSEPILTKLLGVQSVPDLGTLTTSPNGIADMAVVYRSSVLMPELYGNHFVFRQKLSVRNALNGILFHIAINLFLAVLVLPPVRWLLRKVVFAPGAGPTMEDSQNDHTEYNAIATADQKTPNPKRAFGKLTYRGTMYVLTGALVSEAAMVILNEEEKVRKVSRGGLVTPATLGQDYIDRLDKVGVHIETKIWDC</sequence>
<keyword evidence="2" id="KW-1133">Transmembrane helix</keyword>
<evidence type="ECO:0000256" key="1">
    <source>
        <dbReference type="ARBA" id="ARBA00038048"/>
    </source>
</evidence>
<dbReference type="Proteomes" id="UP001149165">
    <property type="component" value="Unassembled WGS sequence"/>
</dbReference>
<keyword evidence="2" id="KW-0812">Transmembrane</keyword>
<reference evidence="4" key="1">
    <citation type="submission" date="2022-11" db="EMBL/GenBank/DDBJ databases">
        <authorList>
            <person name="Petersen C."/>
        </authorList>
    </citation>
    <scope>NUCLEOTIDE SEQUENCE</scope>
    <source>
        <strain evidence="4">IBT 30069</strain>
    </source>
</reference>
<evidence type="ECO:0000259" key="3">
    <source>
        <dbReference type="Pfam" id="PF03435"/>
    </source>
</evidence>
<dbReference type="GO" id="GO:0005811">
    <property type="term" value="C:lipid droplet"/>
    <property type="evidence" value="ECO:0007669"/>
    <property type="project" value="TreeGrafter"/>
</dbReference>
<dbReference type="PANTHER" id="PTHR12286">
    <property type="entry name" value="SACCHAROPINE DEHYDROGENASE-LIKE OXIDOREDUCTASE"/>
    <property type="match status" value="1"/>
</dbReference>
<dbReference type="PANTHER" id="PTHR12286:SF5">
    <property type="entry name" value="SACCHAROPINE DEHYDROGENASE-LIKE OXIDOREDUCTASE"/>
    <property type="match status" value="1"/>
</dbReference>
<dbReference type="GO" id="GO:0009247">
    <property type="term" value="P:glycolipid biosynthetic process"/>
    <property type="evidence" value="ECO:0007669"/>
    <property type="project" value="TreeGrafter"/>
</dbReference>
<comment type="similarity">
    <text evidence="1">Belongs to the saccharopine dehydrogenase family.</text>
</comment>
<reference evidence="4" key="2">
    <citation type="journal article" date="2023" name="IMA Fungus">
        <title>Comparative genomic study of the Penicillium genus elucidates a diverse pangenome and 15 lateral gene transfer events.</title>
        <authorList>
            <person name="Petersen C."/>
            <person name="Sorensen T."/>
            <person name="Nielsen M.R."/>
            <person name="Sondergaard T.E."/>
            <person name="Sorensen J.L."/>
            <person name="Fitzpatrick D.A."/>
            <person name="Frisvad J.C."/>
            <person name="Nielsen K.L."/>
        </authorList>
    </citation>
    <scope>NUCLEOTIDE SEQUENCE</scope>
    <source>
        <strain evidence="4">IBT 30069</strain>
    </source>
</reference>
<evidence type="ECO:0000313" key="4">
    <source>
        <dbReference type="EMBL" id="KAJ5083497.1"/>
    </source>
</evidence>
<dbReference type="Pfam" id="PF03435">
    <property type="entry name" value="Sacchrp_dh_NADP"/>
    <property type="match status" value="1"/>
</dbReference>
<gene>
    <name evidence="4" type="ORF">N7456_012924</name>
</gene>
<comment type="caution">
    <text evidence="4">The sequence shown here is derived from an EMBL/GenBank/DDBJ whole genome shotgun (WGS) entry which is preliminary data.</text>
</comment>
<dbReference type="EMBL" id="JAPQKH010000008">
    <property type="protein sequence ID" value="KAJ5083497.1"/>
    <property type="molecule type" value="Genomic_DNA"/>
</dbReference>
<dbReference type="InterPro" id="IPR036291">
    <property type="entry name" value="NAD(P)-bd_dom_sf"/>
</dbReference>